<dbReference type="OrthoDB" id="75701at2759"/>
<keyword evidence="4" id="KW-1185">Reference proteome</keyword>
<keyword evidence="1" id="KW-0175">Coiled coil</keyword>
<evidence type="ECO:0008006" key="5">
    <source>
        <dbReference type="Google" id="ProtNLM"/>
    </source>
</evidence>
<dbReference type="AlphaFoldDB" id="A0A8K1CER6"/>
<name>A0A8K1CER6_PYTOL</name>
<sequence>MPQLEDDGHTYDELDKAMAAMQMDERREAENVSETPCFDALFGRYDIGNGCFGTEHLGSLLLDMGFNCASRVLDRALDEMDPNATGEIAKLTFLEWFKANADEIDLPNTRDGVPSMIRGDATPRNEADENDALTQVTSAMLDAKKQRQLAEADVQLLSNRLVHLRTEDARAQKRIDEANRRAKEIETIKHRNAEHQRQKQRAYEQLQLEIRRMRDTNQLASSSSRARRHQTQNEITSMRSQIVQETRAERQNHLARIQYKRDVEQKQLTERSREIRAQEKHALRRRDFQQKQYERDLIRSAREKLAMEHQQRLQSEKLIQQMEAEEAQLIEKLRISHELQRAAYEHLEFVIQDDDG</sequence>
<proteinExistence type="predicted"/>
<organism evidence="3 4">
    <name type="scientific">Pythium oligandrum</name>
    <name type="common">Mycoparasitic fungus</name>
    <dbReference type="NCBI Taxonomy" id="41045"/>
    <lineage>
        <taxon>Eukaryota</taxon>
        <taxon>Sar</taxon>
        <taxon>Stramenopiles</taxon>
        <taxon>Oomycota</taxon>
        <taxon>Peronosporomycetes</taxon>
        <taxon>Pythiales</taxon>
        <taxon>Pythiaceae</taxon>
        <taxon>Pythium</taxon>
    </lineage>
</organism>
<evidence type="ECO:0000256" key="2">
    <source>
        <dbReference type="SAM" id="MobiDB-lite"/>
    </source>
</evidence>
<accession>A0A8K1CER6</accession>
<comment type="caution">
    <text evidence="3">The sequence shown here is derived from an EMBL/GenBank/DDBJ whole genome shotgun (WGS) entry which is preliminary data.</text>
</comment>
<protein>
    <recommendedName>
        <fullName evidence="5">EF-hand domain-containing protein</fullName>
    </recommendedName>
</protein>
<dbReference type="SUPFAM" id="SSF47473">
    <property type="entry name" value="EF-hand"/>
    <property type="match status" value="1"/>
</dbReference>
<feature type="region of interest" description="Disordered" evidence="2">
    <location>
        <begin position="216"/>
        <end position="237"/>
    </location>
</feature>
<gene>
    <name evidence="3" type="ORF">Poli38472_009465</name>
</gene>
<dbReference type="EMBL" id="SPLM01000074">
    <property type="protein sequence ID" value="TMW61972.1"/>
    <property type="molecule type" value="Genomic_DNA"/>
</dbReference>
<evidence type="ECO:0000256" key="1">
    <source>
        <dbReference type="SAM" id="Coils"/>
    </source>
</evidence>
<feature type="coiled-coil region" evidence="1">
    <location>
        <begin position="140"/>
        <end position="216"/>
    </location>
</feature>
<dbReference type="PANTHER" id="PTHR37473:SF1">
    <property type="entry name" value="EF-HAND DOMAIN-CONTAINING PROTEIN"/>
    <property type="match status" value="1"/>
</dbReference>
<evidence type="ECO:0000313" key="4">
    <source>
        <dbReference type="Proteomes" id="UP000794436"/>
    </source>
</evidence>
<reference evidence="3" key="1">
    <citation type="submission" date="2019-03" db="EMBL/GenBank/DDBJ databases">
        <title>Long read genome sequence of the mycoparasitic Pythium oligandrum ATCC 38472 isolated from sugarbeet rhizosphere.</title>
        <authorList>
            <person name="Gaulin E."/>
        </authorList>
    </citation>
    <scope>NUCLEOTIDE SEQUENCE</scope>
    <source>
        <strain evidence="3">ATCC 38472_TT</strain>
    </source>
</reference>
<evidence type="ECO:0000313" key="3">
    <source>
        <dbReference type="EMBL" id="TMW61972.1"/>
    </source>
</evidence>
<dbReference type="PANTHER" id="PTHR37473">
    <property type="entry name" value="EF-HAND DOMAIN-CONTAINING PROTEIN"/>
    <property type="match status" value="1"/>
</dbReference>
<dbReference type="InterPro" id="IPR011992">
    <property type="entry name" value="EF-hand-dom_pair"/>
</dbReference>
<dbReference type="Proteomes" id="UP000794436">
    <property type="component" value="Unassembled WGS sequence"/>
</dbReference>